<proteinExistence type="predicted"/>
<gene>
    <name evidence="2" type="ORF">D0Y65_032925</name>
</gene>
<keyword evidence="1" id="KW-0812">Transmembrane</keyword>
<organism evidence="2 3">
    <name type="scientific">Glycine soja</name>
    <name type="common">Wild soybean</name>
    <dbReference type="NCBI Taxonomy" id="3848"/>
    <lineage>
        <taxon>Eukaryota</taxon>
        <taxon>Viridiplantae</taxon>
        <taxon>Streptophyta</taxon>
        <taxon>Embryophyta</taxon>
        <taxon>Tracheophyta</taxon>
        <taxon>Spermatophyta</taxon>
        <taxon>Magnoliopsida</taxon>
        <taxon>eudicotyledons</taxon>
        <taxon>Gunneridae</taxon>
        <taxon>Pentapetalae</taxon>
        <taxon>rosids</taxon>
        <taxon>fabids</taxon>
        <taxon>Fabales</taxon>
        <taxon>Fabaceae</taxon>
        <taxon>Papilionoideae</taxon>
        <taxon>50 kb inversion clade</taxon>
        <taxon>NPAAA clade</taxon>
        <taxon>indigoferoid/millettioid clade</taxon>
        <taxon>Phaseoleae</taxon>
        <taxon>Glycine</taxon>
        <taxon>Glycine subgen. Soja</taxon>
    </lineage>
</organism>
<evidence type="ECO:0000256" key="1">
    <source>
        <dbReference type="SAM" id="Phobius"/>
    </source>
</evidence>
<dbReference type="PANTHER" id="PTHR11472:SF47">
    <property type="entry name" value="FANCONI ANEMIA GROUP J PROTEIN"/>
    <property type="match status" value="1"/>
</dbReference>
<keyword evidence="1" id="KW-0472">Membrane</keyword>
<dbReference type="GO" id="GO:0003678">
    <property type="term" value="F:DNA helicase activity"/>
    <property type="evidence" value="ECO:0007669"/>
    <property type="project" value="TreeGrafter"/>
</dbReference>
<keyword evidence="3" id="KW-1185">Reference proteome</keyword>
<name>A0A445HIC2_GLYSO</name>
<keyword evidence="2" id="KW-0675">Receptor</keyword>
<evidence type="ECO:0000313" key="2">
    <source>
        <dbReference type="EMBL" id="RZB73498.1"/>
    </source>
</evidence>
<sequence length="218" mass="23386">MIFASNPNPKKVYLIGGLQVEFPYQPYGSQFAFMARVISTLNLAQKEGHCHTLLESPSGTAIVLLLVSEIPDHTQFEINNKKQKKKEAPTIYYASKLLLKDQATGCPEFKNAHKVKGHPSLQKGGCNVVRDRRSCKSWTIGKSNMEDITCDAGSVDNEDVLDSLGFGIWGLGLGVGGWGLGLGVKGLRAWGLGLGAWGLGLGAWGLGLGAWGGLGFRV</sequence>
<dbReference type="EMBL" id="QZWG01000012">
    <property type="protein sequence ID" value="RZB73498.1"/>
    <property type="molecule type" value="Genomic_DNA"/>
</dbReference>
<evidence type="ECO:0000313" key="3">
    <source>
        <dbReference type="Proteomes" id="UP000289340"/>
    </source>
</evidence>
<dbReference type="AlphaFoldDB" id="A0A445HIC2"/>
<reference evidence="2 3" key="1">
    <citation type="submission" date="2018-09" db="EMBL/GenBank/DDBJ databases">
        <title>A high-quality reference genome of wild soybean provides a powerful tool to mine soybean genomes.</title>
        <authorList>
            <person name="Xie M."/>
            <person name="Chung C.Y.L."/>
            <person name="Li M.-W."/>
            <person name="Wong F.-L."/>
            <person name="Chan T.-F."/>
            <person name="Lam H.-M."/>
        </authorList>
    </citation>
    <scope>NUCLEOTIDE SEQUENCE [LARGE SCALE GENOMIC DNA]</scope>
    <source>
        <strain evidence="3">cv. W05</strain>
        <tissue evidence="2">Hypocotyl of etiolated seedlings</tissue>
    </source>
</reference>
<dbReference type="GO" id="GO:0005634">
    <property type="term" value="C:nucleus"/>
    <property type="evidence" value="ECO:0007669"/>
    <property type="project" value="TreeGrafter"/>
</dbReference>
<dbReference type="Proteomes" id="UP000289340">
    <property type="component" value="Chromosome 12"/>
</dbReference>
<comment type="caution">
    <text evidence="2">The sequence shown here is derived from an EMBL/GenBank/DDBJ whole genome shotgun (WGS) entry which is preliminary data.</text>
</comment>
<feature type="transmembrane region" description="Helical" evidence="1">
    <location>
        <begin position="194"/>
        <end position="214"/>
    </location>
</feature>
<feature type="transmembrane region" description="Helical" evidence="1">
    <location>
        <begin position="164"/>
        <end position="182"/>
    </location>
</feature>
<dbReference type="PANTHER" id="PTHR11472">
    <property type="entry name" value="DNA REPAIR DEAD HELICASE RAD3/XP-D SUBFAMILY MEMBER"/>
    <property type="match status" value="1"/>
</dbReference>
<dbReference type="GO" id="GO:1990918">
    <property type="term" value="P:double-strand break repair involved in meiotic recombination"/>
    <property type="evidence" value="ECO:0007669"/>
    <property type="project" value="TreeGrafter"/>
</dbReference>
<dbReference type="GO" id="GO:0006289">
    <property type="term" value="P:nucleotide-excision repair"/>
    <property type="evidence" value="ECO:0007669"/>
    <property type="project" value="TreeGrafter"/>
</dbReference>
<accession>A0A445HIC2</accession>
<keyword evidence="1" id="KW-1133">Transmembrane helix</keyword>
<protein>
    <submittedName>
        <fullName evidence="2">Glutamate receptor 3.2 isoform B</fullName>
    </submittedName>
</protein>
<dbReference type="InterPro" id="IPR045028">
    <property type="entry name" value="DinG/Rad3-like"/>
</dbReference>